<dbReference type="OrthoDB" id="981717at2759"/>
<accession>A0A5B6W105</accession>
<protein>
    <submittedName>
        <fullName evidence="1">N-alpha-acetyltransferase 20</fullName>
    </submittedName>
</protein>
<keyword evidence="1" id="KW-0808">Transferase</keyword>
<sequence length="67" mass="7537">MVSINGNCVLITVYYVIRHDLFSSMAPLCWGHVQVMGKVEGEGESRHGRVTTVTVGPEYCRQKLLRN</sequence>
<comment type="caution">
    <text evidence="1">The sequence shown here is derived from an EMBL/GenBank/DDBJ whole genome shotgun (WGS) entry which is preliminary data.</text>
</comment>
<evidence type="ECO:0000313" key="1">
    <source>
        <dbReference type="EMBL" id="KAA3474986.1"/>
    </source>
</evidence>
<dbReference type="Proteomes" id="UP000325315">
    <property type="component" value="Unassembled WGS sequence"/>
</dbReference>
<evidence type="ECO:0000313" key="2">
    <source>
        <dbReference type="Proteomes" id="UP000325315"/>
    </source>
</evidence>
<reference evidence="2" key="1">
    <citation type="journal article" date="2019" name="Plant Biotechnol. J.">
        <title>Genome sequencing of the Australian wild diploid species Gossypium australe highlights disease resistance and delayed gland morphogenesis.</title>
        <authorList>
            <person name="Cai Y."/>
            <person name="Cai X."/>
            <person name="Wang Q."/>
            <person name="Wang P."/>
            <person name="Zhang Y."/>
            <person name="Cai C."/>
            <person name="Xu Y."/>
            <person name="Wang K."/>
            <person name="Zhou Z."/>
            <person name="Wang C."/>
            <person name="Geng S."/>
            <person name="Li B."/>
            <person name="Dong Q."/>
            <person name="Hou Y."/>
            <person name="Wang H."/>
            <person name="Ai P."/>
            <person name="Liu Z."/>
            <person name="Yi F."/>
            <person name="Sun M."/>
            <person name="An G."/>
            <person name="Cheng J."/>
            <person name="Zhang Y."/>
            <person name="Shi Q."/>
            <person name="Xie Y."/>
            <person name="Shi X."/>
            <person name="Chang Y."/>
            <person name="Huang F."/>
            <person name="Chen Y."/>
            <person name="Hong S."/>
            <person name="Mi L."/>
            <person name="Sun Q."/>
            <person name="Zhang L."/>
            <person name="Zhou B."/>
            <person name="Peng R."/>
            <person name="Zhang X."/>
            <person name="Liu F."/>
        </authorList>
    </citation>
    <scope>NUCLEOTIDE SEQUENCE [LARGE SCALE GENOMIC DNA]</scope>
    <source>
        <strain evidence="2">cv. PA1801</strain>
    </source>
</reference>
<dbReference type="EMBL" id="SMMG02000005">
    <property type="protein sequence ID" value="KAA3474986.1"/>
    <property type="molecule type" value="Genomic_DNA"/>
</dbReference>
<proteinExistence type="predicted"/>
<gene>
    <name evidence="1" type="primary">nat5</name>
    <name evidence="1" type="ORF">EPI10_025223</name>
</gene>
<organism evidence="1 2">
    <name type="scientific">Gossypium australe</name>
    <dbReference type="NCBI Taxonomy" id="47621"/>
    <lineage>
        <taxon>Eukaryota</taxon>
        <taxon>Viridiplantae</taxon>
        <taxon>Streptophyta</taxon>
        <taxon>Embryophyta</taxon>
        <taxon>Tracheophyta</taxon>
        <taxon>Spermatophyta</taxon>
        <taxon>Magnoliopsida</taxon>
        <taxon>eudicotyledons</taxon>
        <taxon>Gunneridae</taxon>
        <taxon>Pentapetalae</taxon>
        <taxon>rosids</taxon>
        <taxon>malvids</taxon>
        <taxon>Malvales</taxon>
        <taxon>Malvaceae</taxon>
        <taxon>Malvoideae</taxon>
        <taxon>Gossypium</taxon>
    </lineage>
</organism>
<dbReference type="AlphaFoldDB" id="A0A5B6W105"/>
<name>A0A5B6W105_9ROSI</name>
<dbReference type="GO" id="GO:0016740">
    <property type="term" value="F:transferase activity"/>
    <property type="evidence" value="ECO:0007669"/>
    <property type="project" value="UniProtKB-KW"/>
</dbReference>
<keyword evidence="2" id="KW-1185">Reference proteome</keyword>